<dbReference type="GO" id="GO:0006221">
    <property type="term" value="P:pyrimidine nucleotide biosynthetic process"/>
    <property type="evidence" value="ECO:0007669"/>
    <property type="project" value="InterPro"/>
</dbReference>
<dbReference type="InterPro" id="IPR019480">
    <property type="entry name" value="Dihydroorotate_DH_Fe-S-bd"/>
</dbReference>
<dbReference type="SUPFAM" id="SSF52343">
    <property type="entry name" value="Ferredoxin reductase-like, C-terminal NADP-linked domain"/>
    <property type="match status" value="1"/>
</dbReference>
<evidence type="ECO:0000256" key="1">
    <source>
        <dbReference type="PIRSR" id="PIRSR006816-2"/>
    </source>
</evidence>
<dbReference type="RefSeq" id="WP_121586237.1">
    <property type="nucleotide sequence ID" value="NZ_RCHT01000003.1"/>
</dbReference>
<dbReference type="Pfam" id="PF00175">
    <property type="entry name" value="NAD_binding_1"/>
    <property type="match status" value="1"/>
</dbReference>
<evidence type="ECO:0000313" key="4">
    <source>
        <dbReference type="Proteomes" id="UP000276301"/>
    </source>
</evidence>
<dbReference type="EMBL" id="RCHT01000003">
    <property type="protein sequence ID" value="RLL13617.1"/>
    <property type="molecule type" value="Genomic_DNA"/>
</dbReference>
<dbReference type="GO" id="GO:0046872">
    <property type="term" value="F:metal ion binding"/>
    <property type="evidence" value="ECO:0007669"/>
    <property type="project" value="UniProtKB-KW"/>
</dbReference>
<feature type="domain" description="FAD-binding FR-type" evidence="2">
    <location>
        <begin position="5"/>
        <end position="96"/>
    </location>
</feature>
<comment type="cofactor">
    <cofactor evidence="1">
        <name>[2Fe-2S] cluster</name>
        <dbReference type="ChEBI" id="CHEBI:190135"/>
    </cofactor>
    <text evidence="1">Binds 1 [2Fe-2S] cluster per subunit.</text>
</comment>
<dbReference type="NCBIfam" id="TIGR02911">
    <property type="entry name" value="sulfite_red_B"/>
    <property type="match status" value="1"/>
</dbReference>
<dbReference type="PANTHER" id="PTHR43513:SF1">
    <property type="entry name" value="ANAEROBIC SULFITE REDUCTASE SUBUNIT B"/>
    <property type="match status" value="1"/>
</dbReference>
<dbReference type="InterPro" id="IPR039261">
    <property type="entry name" value="FNR_nucleotide-bd"/>
</dbReference>
<keyword evidence="1" id="KW-0411">Iron-sulfur</keyword>
<accession>A0A498D391</accession>
<dbReference type="GO" id="GO:0051537">
    <property type="term" value="F:2 iron, 2 sulfur cluster binding"/>
    <property type="evidence" value="ECO:0007669"/>
    <property type="project" value="UniProtKB-KW"/>
</dbReference>
<dbReference type="Gene3D" id="3.40.50.80">
    <property type="entry name" value="Nucleotide-binding domain of ferredoxin-NADP reductase (FNR) module"/>
    <property type="match status" value="1"/>
</dbReference>
<keyword evidence="1" id="KW-0001">2Fe-2S</keyword>
<sequence length="263" mass="29779">MNNPVMPKPHQILDIIRETNLEYTFRIETDMRPQHGQFFQLSLPRVGECPISVSNFGEGWMEFTIRSVGKVTDQLFSLQPGDELFVRGPYGKGWPIDELRGKHLVVVAGGTGVSPVRSLLNKCAAEPDFVKSVDLICGYKNEDCILFRPDLRRWAEKFRAIYTLDSQVCEGWETGLVTTHISKVPFDYFGDDYAVIIVGPPVMMHFCGLECKKLGIPDEKIWVSFERKMSCAVGKCGHCRIDETYVCLEGPVFNYTVAKDLLD</sequence>
<dbReference type="Gene3D" id="2.40.30.10">
    <property type="entry name" value="Translation factors"/>
    <property type="match status" value="1"/>
</dbReference>
<evidence type="ECO:0000259" key="2">
    <source>
        <dbReference type="PROSITE" id="PS51384"/>
    </source>
</evidence>
<feature type="binding site" evidence="1">
    <location>
        <position position="236"/>
    </location>
    <ligand>
        <name>[2Fe-2S] cluster</name>
        <dbReference type="ChEBI" id="CHEBI:190135"/>
    </ligand>
</feature>
<dbReference type="InterPro" id="IPR012165">
    <property type="entry name" value="Cyt_c3_hydrogenase_gsu"/>
</dbReference>
<proteinExistence type="predicted"/>
<dbReference type="Proteomes" id="UP000276301">
    <property type="component" value="Unassembled WGS sequence"/>
</dbReference>
<dbReference type="AlphaFoldDB" id="A0A498D391"/>
<dbReference type="PRINTS" id="PR00406">
    <property type="entry name" value="CYTB5RDTASE"/>
</dbReference>
<protein>
    <submittedName>
        <fullName evidence="3">Anaerobic sulfite reductase subunit AsrB</fullName>
    </submittedName>
</protein>
<dbReference type="GO" id="GO:0016491">
    <property type="term" value="F:oxidoreductase activity"/>
    <property type="evidence" value="ECO:0007669"/>
    <property type="project" value="InterPro"/>
</dbReference>
<keyword evidence="1" id="KW-0479">Metal-binding</keyword>
<dbReference type="InterPro" id="IPR001433">
    <property type="entry name" value="OxRdtase_FAD/NAD-bd"/>
</dbReference>
<organism evidence="3 4">
    <name type="scientific">Anaerotruncus massiliensis</name>
    <name type="common">ex Liu et al. 2021</name>
    <dbReference type="NCBI Taxonomy" id="2321404"/>
    <lineage>
        <taxon>Bacteria</taxon>
        <taxon>Bacillati</taxon>
        <taxon>Bacillota</taxon>
        <taxon>Clostridia</taxon>
        <taxon>Eubacteriales</taxon>
        <taxon>Oscillospiraceae</taxon>
        <taxon>Anaerotruncus</taxon>
    </lineage>
</organism>
<gene>
    <name evidence="3" type="primary">asrB</name>
    <name evidence="3" type="ORF">D4A47_03895</name>
</gene>
<keyword evidence="4" id="KW-1185">Reference proteome</keyword>
<dbReference type="PROSITE" id="PS51384">
    <property type="entry name" value="FAD_FR"/>
    <property type="match status" value="1"/>
</dbReference>
<dbReference type="InterPro" id="IPR017938">
    <property type="entry name" value="Riboflavin_synthase-like_b-brl"/>
</dbReference>
<dbReference type="CDD" id="cd06221">
    <property type="entry name" value="sulfite_reductase_like"/>
    <property type="match status" value="1"/>
</dbReference>
<feature type="binding site" evidence="1">
    <location>
        <position position="231"/>
    </location>
    <ligand>
        <name>[2Fe-2S] cluster</name>
        <dbReference type="ChEBI" id="CHEBI:190135"/>
    </ligand>
</feature>
<dbReference type="Pfam" id="PF10418">
    <property type="entry name" value="DHODB_Fe-S_bind"/>
    <property type="match status" value="1"/>
</dbReference>
<dbReference type="PIRSF" id="PIRSF006816">
    <property type="entry name" value="Cyc3_hyd_g"/>
    <property type="match status" value="1"/>
</dbReference>
<feature type="binding site" evidence="1">
    <location>
        <position position="239"/>
    </location>
    <ligand>
        <name>[2Fe-2S] cluster</name>
        <dbReference type="ChEBI" id="CHEBI:190135"/>
    </ligand>
</feature>
<reference evidence="3 4" key="1">
    <citation type="submission" date="2018-10" db="EMBL/GenBank/DDBJ databases">
        <title>Anaerotruncus faecis sp. nov., isolated from human feces.</title>
        <authorList>
            <person name="Wang Y.-J."/>
        </authorList>
    </citation>
    <scope>NUCLEOTIDE SEQUENCE [LARGE SCALE GENOMIC DNA]</scope>
    <source>
        <strain evidence="3 4">22A2-44</strain>
    </source>
</reference>
<dbReference type="InterPro" id="IPR050353">
    <property type="entry name" value="PyrK_electron_transfer"/>
</dbReference>
<dbReference type="PANTHER" id="PTHR43513">
    <property type="entry name" value="DIHYDROOROTATE DEHYDROGENASE B (NAD(+)), ELECTRON TRANSFER SUBUNIT"/>
    <property type="match status" value="1"/>
</dbReference>
<dbReference type="InterPro" id="IPR017927">
    <property type="entry name" value="FAD-bd_FR_type"/>
</dbReference>
<feature type="binding site" evidence="1">
    <location>
        <position position="247"/>
    </location>
    <ligand>
        <name>[2Fe-2S] cluster</name>
        <dbReference type="ChEBI" id="CHEBI:190135"/>
    </ligand>
</feature>
<dbReference type="GO" id="GO:0050660">
    <property type="term" value="F:flavin adenine dinucleotide binding"/>
    <property type="evidence" value="ECO:0007669"/>
    <property type="project" value="InterPro"/>
</dbReference>
<evidence type="ECO:0000313" key="3">
    <source>
        <dbReference type="EMBL" id="RLL13617.1"/>
    </source>
</evidence>
<keyword evidence="1" id="KW-0408">Iron</keyword>
<dbReference type="InterPro" id="IPR014260">
    <property type="entry name" value="Sulphite_reductase_B"/>
</dbReference>
<comment type="caution">
    <text evidence="3">The sequence shown here is derived from an EMBL/GenBank/DDBJ whole genome shotgun (WGS) entry which is preliminary data.</text>
</comment>
<dbReference type="SUPFAM" id="SSF63380">
    <property type="entry name" value="Riboflavin synthase domain-like"/>
    <property type="match status" value="1"/>
</dbReference>
<name>A0A498D391_9FIRM</name>